<protein>
    <submittedName>
        <fullName evidence="1">Uncharacterized protein</fullName>
    </submittedName>
</protein>
<name>A0A9W8PZD8_9HYPO</name>
<evidence type="ECO:0000313" key="2">
    <source>
        <dbReference type="Proteomes" id="UP001152130"/>
    </source>
</evidence>
<dbReference type="Proteomes" id="UP001152130">
    <property type="component" value="Unassembled WGS sequence"/>
</dbReference>
<organism evidence="1 2">
    <name type="scientific">Fusarium irregulare</name>
    <dbReference type="NCBI Taxonomy" id="2494466"/>
    <lineage>
        <taxon>Eukaryota</taxon>
        <taxon>Fungi</taxon>
        <taxon>Dikarya</taxon>
        <taxon>Ascomycota</taxon>
        <taxon>Pezizomycotina</taxon>
        <taxon>Sordariomycetes</taxon>
        <taxon>Hypocreomycetidae</taxon>
        <taxon>Hypocreales</taxon>
        <taxon>Nectriaceae</taxon>
        <taxon>Fusarium</taxon>
        <taxon>Fusarium incarnatum-equiseti species complex</taxon>
    </lineage>
</organism>
<dbReference type="AlphaFoldDB" id="A0A9W8PZD8"/>
<keyword evidence="2" id="KW-1185">Reference proteome</keyword>
<sequence length="111" mass="12807">MQHTKEYADTLDPTELRVKEIKARALSAGFRNLIQRLEISEMREPYPIAIPRAVLGREHLHPPALLDLPHIDSSLWGIYINIVTDSTGEVNHYRLIQQLKNNRSPPRYAKV</sequence>
<proteinExistence type="predicted"/>
<gene>
    <name evidence="1" type="ORF">NW766_001473</name>
</gene>
<dbReference type="EMBL" id="JAPDHF010000002">
    <property type="protein sequence ID" value="KAJ4022438.1"/>
    <property type="molecule type" value="Genomic_DNA"/>
</dbReference>
<comment type="caution">
    <text evidence="1">The sequence shown here is derived from an EMBL/GenBank/DDBJ whole genome shotgun (WGS) entry which is preliminary data.</text>
</comment>
<reference evidence="1" key="1">
    <citation type="submission" date="2022-10" db="EMBL/GenBank/DDBJ databases">
        <title>Fusarium specimens isolated from Avocado Roots.</title>
        <authorList>
            <person name="Stajich J."/>
            <person name="Roper C."/>
            <person name="Heimlech-Rivalta G."/>
        </authorList>
    </citation>
    <scope>NUCLEOTIDE SEQUENCE</scope>
    <source>
        <strain evidence="1">CF00143</strain>
    </source>
</reference>
<accession>A0A9W8PZD8</accession>
<evidence type="ECO:0000313" key="1">
    <source>
        <dbReference type="EMBL" id="KAJ4022438.1"/>
    </source>
</evidence>